<comment type="subunit">
    <text evidence="9">The complex comprises the extracytoplasmic solute receptor protein and the two transmembrane proteins.</text>
</comment>
<keyword evidence="2 9" id="KW-0813">Transport</keyword>
<feature type="domain" description="Tripartite ATP-independent periplasmic transporters DctQ component" evidence="10">
    <location>
        <begin position="47"/>
        <end position="177"/>
    </location>
</feature>
<dbReference type="PANTHER" id="PTHR35011:SF10">
    <property type="entry name" value="TRAP TRANSPORTER SMALL PERMEASE PROTEIN"/>
    <property type="match status" value="1"/>
</dbReference>
<comment type="caution">
    <text evidence="9">Lacks conserved residue(s) required for the propagation of feature annotation.</text>
</comment>
<dbReference type="RefSeq" id="WP_099916955.1">
    <property type="nucleotide sequence ID" value="NZ_BMHS01000030.1"/>
</dbReference>
<evidence type="ECO:0000256" key="8">
    <source>
        <dbReference type="ARBA" id="ARBA00038436"/>
    </source>
</evidence>
<keyword evidence="3" id="KW-1003">Cell membrane</keyword>
<dbReference type="InterPro" id="IPR055348">
    <property type="entry name" value="DctQ"/>
</dbReference>
<keyword evidence="12" id="KW-1185">Reference proteome</keyword>
<evidence type="ECO:0000259" key="10">
    <source>
        <dbReference type="Pfam" id="PF04290"/>
    </source>
</evidence>
<evidence type="ECO:0000256" key="4">
    <source>
        <dbReference type="ARBA" id="ARBA00022519"/>
    </source>
</evidence>
<keyword evidence="5 9" id="KW-0812">Transmembrane</keyword>
<proteinExistence type="inferred from homology"/>
<keyword evidence="4 9" id="KW-0997">Cell inner membrane</keyword>
<evidence type="ECO:0000256" key="9">
    <source>
        <dbReference type="RuleBase" id="RU369079"/>
    </source>
</evidence>
<dbReference type="Pfam" id="PF04290">
    <property type="entry name" value="DctQ"/>
    <property type="match status" value="1"/>
</dbReference>
<name>A0A2G8SYF0_9BURK</name>
<comment type="caution">
    <text evidence="11">The sequence shown here is derived from an EMBL/GenBank/DDBJ whole genome shotgun (WGS) entry which is preliminary data.</text>
</comment>
<evidence type="ECO:0000256" key="1">
    <source>
        <dbReference type="ARBA" id="ARBA00004429"/>
    </source>
</evidence>
<dbReference type="InterPro" id="IPR007387">
    <property type="entry name" value="TRAP_DctQ"/>
</dbReference>
<dbReference type="GO" id="GO:0022857">
    <property type="term" value="F:transmembrane transporter activity"/>
    <property type="evidence" value="ECO:0007669"/>
    <property type="project" value="UniProtKB-UniRule"/>
</dbReference>
<dbReference type="OrthoDB" id="9179153at2"/>
<comment type="function">
    <text evidence="9">Part of the tripartite ATP-independent periplasmic (TRAP) transport system.</text>
</comment>
<evidence type="ECO:0000256" key="5">
    <source>
        <dbReference type="ARBA" id="ARBA00022692"/>
    </source>
</evidence>
<dbReference type="PANTHER" id="PTHR35011">
    <property type="entry name" value="2,3-DIKETO-L-GULONATE TRAP TRANSPORTER SMALL PERMEASE PROTEIN YIAM"/>
    <property type="match status" value="1"/>
</dbReference>
<dbReference type="GO" id="GO:0015740">
    <property type="term" value="P:C4-dicarboxylate transport"/>
    <property type="evidence" value="ECO:0007669"/>
    <property type="project" value="TreeGrafter"/>
</dbReference>
<gene>
    <name evidence="11" type="ORF">CR103_15990</name>
</gene>
<evidence type="ECO:0000313" key="11">
    <source>
        <dbReference type="EMBL" id="PIL38825.1"/>
    </source>
</evidence>
<evidence type="ECO:0000256" key="3">
    <source>
        <dbReference type="ARBA" id="ARBA00022475"/>
    </source>
</evidence>
<dbReference type="AlphaFoldDB" id="A0A2G8SYF0"/>
<feature type="transmembrane region" description="Helical" evidence="9">
    <location>
        <begin position="34"/>
        <end position="60"/>
    </location>
</feature>
<evidence type="ECO:0000256" key="7">
    <source>
        <dbReference type="ARBA" id="ARBA00023136"/>
    </source>
</evidence>
<dbReference type="GO" id="GO:0005886">
    <property type="term" value="C:plasma membrane"/>
    <property type="evidence" value="ECO:0007669"/>
    <property type="project" value="UniProtKB-SubCell"/>
</dbReference>
<evidence type="ECO:0000313" key="12">
    <source>
        <dbReference type="Proteomes" id="UP000228593"/>
    </source>
</evidence>
<comment type="similarity">
    <text evidence="8 9">Belongs to the TRAP transporter small permease family.</text>
</comment>
<comment type="subcellular location">
    <subcellularLocation>
        <location evidence="1 9">Cell inner membrane</location>
        <topology evidence="1 9">Multi-pass membrane protein</topology>
    </subcellularLocation>
</comment>
<evidence type="ECO:0000256" key="6">
    <source>
        <dbReference type="ARBA" id="ARBA00022989"/>
    </source>
</evidence>
<keyword evidence="7 9" id="KW-0472">Membrane</keyword>
<accession>A0A2G8SYF0</accession>
<sequence length="184" mass="20406">MSHGFELGPAIGPAVPDQPTLAGFSLVLDRFNTLLLKVSMGAMALTALVLTYSVVSRYFFNVPTDWQDEASVFMLVGVTFFCTAYVQSYRGHIGIEALSSLLSPRVNAARQLFVDAISCLFCAFFSWKSWTLWHEAWADGMTTSSTFAPPLWIPYAMMAFGMSMLTLQILVQVLTHVTNKRSAR</sequence>
<reference evidence="11 12" key="1">
    <citation type="submission" date="2017-10" db="EMBL/GenBank/DDBJ databases">
        <title>Massilia psychrophilum sp. nov., a novel purple-pigmented bacterium isolated from Tianshan glacier, Xinjiang Municipality, China.</title>
        <authorList>
            <person name="Wang H."/>
        </authorList>
    </citation>
    <scope>NUCLEOTIDE SEQUENCE [LARGE SCALE GENOMIC DNA]</scope>
    <source>
        <strain evidence="11 12">JCM 30813</strain>
    </source>
</reference>
<protein>
    <recommendedName>
        <fullName evidence="9">TRAP transporter small permease protein</fullName>
    </recommendedName>
</protein>
<dbReference type="Proteomes" id="UP000228593">
    <property type="component" value="Unassembled WGS sequence"/>
</dbReference>
<organism evidence="11 12">
    <name type="scientific">Massilia psychrophila</name>
    <dbReference type="NCBI Taxonomy" id="1603353"/>
    <lineage>
        <taxon>Bacteria</taxon>
        <taxon>Pseudomonadati</taxon>
        <taxon>Pseudomonadota</taxon>
        <taxon>Betaproteobacteria</taxon>
        <taxon>Burkholderiales</taxon>
        <taxon>Oxalobacteraceae</taxon>
        <taxon>Telluria group</taxon>
        <taxon>Massilia</taxon>
    </lineage>
</organism>
<keyword evidence="6 9" id="KW-1133">Transmembrane helix</keyword>
<feature type="transmembrane region" description="Helical" evidence="9">
    <location>
        <begin position="152"/>
        <end position="174"/>
    </location>
</feature>
<dbReference type="EMBL" id="PDOB01000028">
    <property type="protein sequence ID" value="PIL38825.1"/>
    <property type="molecule type" value="Genomic_DNA"/>
</dbReference>
<evidence type="ECO:0000256" key="2">
    <source>
        <dbReference type="ARBA" id="ARBA00022448"/>
    </source>
</evidence>
<feature type="transmembrane region" description="Helical" evidence="9">
    <location>
        <begin position="72"/>
        <end position="91"/>
    </location>
</feature>